<keyword evidence="2" id="KW-1185">Reference proteome</keyword>
<reference evidence="1" key="1">
    <citation type="submission" date="2018-06" db="EMBL/GenBank/DDBJ databases">
        <title>Paenibacillus xerothermodurans sp. nov. an extremely dry heat resistant spore forming bacterium isolated from the soil of Cape Canaveral, Florida.</title>
        <authorList>
            <person name="Seuylemezian A."/>
            <person name="Kaur N."/>
            <person name="Patil P."/>
            <person name="Patil P."/>
            <person name="Mayilraj S."/>
            <person name="Vaishampayan P."/>
        </authorList>
    </citation>
    <scope>NUCLEOTIDE SEQUENCE [LARGE SCALE GENOMIC DNA]</scope>
    <source>
        <strain evidence="1">ATCC 27380</strain>
    </source>
</reference>
<dbReference type="RefSeq" id="WP_089201212.1">
    <property type="nucleotide sequence ID" value="NZ_NHRJ02000014.1"/>
</dbReference>
<evidence type="ECO:0000313" key="1">
    <source>
        <dbReference type="EMBL" id="PZE19665.1"/>
    </source>
</evidence>
<evidence type="ECO:0000313" key="2">
    <source>
        <dbReference type="Proteomes" id="UP000214746"/>
    </source>
</evidence>
<comment type="caution">
    <text evidence="1">The sequence shown here is derived from an EMBL/GenBank/DDBJ whole genome shotgun (WGS) entry which is preliminary data.</text>
</comment>
<dbReference type="EMBL" id="NHRJ02000014">
    <property type="protein sequence ID" value="PZE19665.1"/>
    <property type="molecule type" value="Genomic_DNA"/>
</dbReference>
<accession>A0A2W1NJG3</accession>
<dbReference type="AlphaFoldDB" id="A0A2W1NJG3"/>
<name>A0A2W1NJG3_PAEXE</name>
<organism evidence="1 2">
    <name type="scientific">Paenibacillus xerothermodurans</name>
    <dbReference type="NCBI Taxonomy" id="1977292"/>
    <lineage>
        <taxon>Bacteria</taxon>
        <taxon>Bacillati</taxon>
        <taxon>Bacillota</taxon>
        <taxon>Bacilli</taxon>
        <taxon>Bacillales</taxon>
        <taxon>Paenibacillaceae</taxon>
        <taxon>Paenibacillus</taxon>
    </lineage>
</organism>
<dbReference type="Proteomes" id="UP000214746">
    <property type="component" value="Unassembled WGS sequence"/>
</dbReference>
<proteinExistence type="predicted"/>
<gene>
    <name evidence="1" type="ORF">CBW46_017130</name>
</gene>
<protein>
    <submittedName>
        <fullName evidence="1">Uncharacterized protein</fullName>
    </submittedName>
</protein>
<sequence length="135" mass="14026">MAFHPYAYPFDRTPVYPYAQPYPPQHYGIYPPGGGYHSGHGMGLHTGGHLWGHSFGVHAGGHFGLKGTGVHAGGHLGDYSTGVHAGTNISSKGAGMHIGGNLGSYAGELGVNVGGRKPQVPTGNAWHGYHSAQQD</sequence>